<evidence type="ECO:0000256" key="8">
    <source>
        <dbReference type="ARBA" id="ARBA00022842"/>
    </source>
</evidence>
<evidence type="ECO:0000259" key="13">
    <source>
        <dbReference type="PROSITE" id="PS51462"/>
    </source>
</evidence>
<comment type="cofactor">
    <cofactor evidence="1">
        <name>Mg(2+)</name>
        <dbReference type="ChEBI" id="CHEBI:18420"/>
    </cofactor>
</comment>
<protein>
    <recommendedName>
        <fullName evidence="11">8-oxo-dGTP diphosphatase</fullName>
        <ecNumber evidence="11">3.6.1.55</ecNumber>
    </recommendedName>
</protein>
<keyword evidence="9" id="KW-0234">DNA repair</keyword>
<gene>
    <name evidence="14" type="primary">mutT2</name>
    <name evidence="14" type="ORF">MP11Mi_24910</name>
</gene>
<reference evidence="14" key="1">
    <citation type="submission" date="2023-06" db="EMBL/GenBank/DDBJ databases">
        <title>Gordonia sp. nov. and Pseudochrobactrum sp. nov., two species isolated from the burying beetle Nicrophorus vespilloides.</title>
        <authorList>
            <person name="Poehlein A."/>
            <person name="Guzman J."/>
            <person name="Daniel R."/>
            <person name="Vilcinskas A."/>
        </authorList>
    </citation>
    <scope>NUCLEOTIDE SEQUENCE</scope>
    <source>
        <strain evidence="14">MP11Mi</strain>
    </source>
</reference>
<dbReference type="PANTHER" id="PTHR47707:SF1">
    <property type="entry name" value="NUDIX HYDROLASE FAMILY PROTEIN"/>
    <property type="match status" value="1"/>
</dbReference>
<dbReference type="CDD" id="cd03425">
    <property type="entry name" value="NUDIX_MutT_NudA_like"/>
    <property type="match status" value="1"/>
</dbReference>
<dbReference type="PROSITE" id="PS00893">
    <property type="entry name" value="NUDIX_BOX"/>
    <property type="match status" value="1"/>
</dbReference>
<dbReference type="EC" id="3.6.1.55" evidence="11"/>
<keyword evidence="8" id="KW-0460">Magnesium</keyword>
<evidence type="ECO:0000256" key="11">
    <source>
        <dbReference type="ARBA" id="ARBA00038905"/>
    </source>
</evidence>
<dbReference type="InterPro" id="IPR020476">
    <property type="entry name" value="Nudix_hydrolase"/>
</dbReference>
<dbReference type="RefSeq" id="WP_420039215.1">
    <property type="nucleotide sequence ID" value="NZ_CP128986.1"/>
</dbReference>
<dbReference type="PANTHER" id="PTHR47707">
    <property type="entry name" value="8-OXO-DGTP DIPHOSPHATASE"/>
    <property type="match status" value="1"/>
</dbReference>
<evidence type="ECO:0000256" key="10">
    <source>
        <dbReference type="ARBA" id="ARBA00035861"/>
    </source>
</evidence>
<dbReference type="InterPro" id="IPR015797">
    <property type="entry name" value="NUDIX_hydrolase-like_dom_sf"/>
</dbReference>
<keyword evidence="4" id="KW-0235">DNA replication</keyword>
<comment type="similarity">
    <text evidence="2 12">Belongs to the Nudix hydrolase family.</text>
</comment>
<dbReference type="GO" id="GO:0006281">
    <property type="term" value="P:DNA repair"/>
    <property type="evidence" value="ECO:0007669"/>
    <property type="project" value="UniProtKB-KW"/>
</dbReference>
<keyword evidence="5" id="KW-0479">Metal-binding</keyword>
<dbReference type="GO" id="GO:0006260">
    <property type="term" value="P:DNA replication"/>
    <property type="evidence" value="ECO:0007669"/>
    <property type="project" value="UniProtKB-KW"/>
</dbReference>
<dbReference type="PROSITE" id="PS51462">
    <property type="entry name" value="NUDIX"/>
    <property type="match status" value="1"/>
</dbReference>
<comment type="catalytic activity">
    <reaction evidence="10">
        <text>8-oxo-dGTP + H2O = 8-oxo-dGMP + diphosphate + H(+)</text>
        <dbReference type="Rhea" id="RHEA:31575"/>
        <dbReference type="ChEBI" id="CHEBI:15377"/>
        <dbReference type="ChEBI" id="CHEBI:15378"/>
        <dbReference type="ChEBI" id="CHEBI:33019"/>
        <dbReference type="ChEBI" id="CHEBI:63224"/>
        <dbReference type="ChEBI" id="CHEBI:77896"/>
        <dbReference type="EC" id="3.6.1.55"/>
    </reaction>
</comment>
<organism evidence="14">
    <name type="scientific">Gordonia sp. MP11Mi</name>
    <dbReference type="NCBI Taxonomy" id="3022769"/>
    <lineage>
        <taxon>Bacteria</taxon>
        <taxon>Bacillati</taxon>
        <taxon>Actinomycetota</taxon>
        <taxon>Actinomycetes</taxon>
        <taxon>Mycobacteriales</taxon>
        <taxon>Gordoniaceae</taxon>
        <taxon>Gordonia</taxon>
    </lineage>
</organism>
<evidence type="ECO:0000256" key="7">
    <source>
        <dbReference type="ARBA" id="ARBA00022801"/>
    </source>
</evidence>
<dbReference type="Gene3D" id="3.90.79.10">
    <property type="entry name" value="Nucleoside Triphosphate Pyrophosphohydrolase"/>
    <property type="match status" value="1"/>
</dbReference>
<accession>A0AA97GW20</accession>
<dbReference type="GO" id="GO:0046872">
    <property type="term" value="F:metal ion binding"/>
    <property type="evidence" value="ECO:0007669"/>
    <property type="project" value="UniProtKB-KW"/>
</dbReference>
<evidence type="ECO:0000256" key="9">
    <source>
        <dbReference type="ARBA" id="ARBA00023204"/>
    </source>
</evidence>
<evidence type="ECO:0000256" key="2">
    <source>
        <dbReference type="ARBA" id="ARBA00005582"/>
    </source>
</evidence>
<name>A0AA97GW20_9ACTN</name>
<proteinExistence type="inferred from homology"/>
<dbReference type="InterPro" id="IPR047127">
    <property type="entry name" value="MutT-like"/>
</dbReference>
<keyword evidence="7 12" id="KW-0378">Hydrolase</keyword>
<dbReference type="GO" id="GO:0044715">
    <property type="term" value="F:8-oxo-dGDP phosphatase activity"/>
    <property type="evidence" value="ECO:0007669"/>
    <property type="project" value="TreeGrafter"/>
</dbReference>
<dbReference type="PRINTS" id="PR00502">
    <property type="entry name" value="NUDIXFAMILY"/>
</dbReference>
<dbReference type="AlphaFoldDB" id="A0AA97GW20"/>
<dbReference type="EMBL" id="CP128986">
    <property type="protein sequence ID" value="WOC13390.1"/>
    <property type="molecule type" value="Genomic_DNA"/>
</dbReference>
<dbReference type="InterPro" id="IPR020084">
    <property type="entry name" value="NUDIX_hydrolase_CS"/>
</dbReference>
<evidence type="ECO:0000256" key="6">
    <source>
        <dbReference type="ARBA" id="ARBA00022763"/>
    </source>
</evidence>
<evidence type="ECO:0000256" key="12">
    <source>
        <dbReference type="RuleBase" id="RU003476"/>
    </source>
</evidence>
<feature type="domain" description="Nudix hydrolase" evidence="13">
    <location>
        <begin position="1"/>
        <end position="130"/>
    </location>
</feature>
<dbReference type="GO" id="GO:0035539">
    <property type="term" value="F:8-oxo-7,8-dihydrodeoxyguanosine triphosphate pyrophosphatase activity"/>
    <property type="evidence" value="ECO:0007669"/>
    <property type="project" value="UniProtKB-EC"/>
</dbReference>
<dbReference type="SUPFAM" id="SSF55811">
    <property type="entry name" value="Nudix"/>
    <property type="match status" value="1"/>
</dbReference>
<evidence type="ECO:0000256" key="3">
    <source>
        <dbReference type="ARBA" id="ARBA00022457"/>
    </source>
</evidence>
<keyword evidence="3" id="KW-0515">Mutator protein</keyword>
<dbReference type="GO" id="GO:0044716">
    <property type="term" value="F:8-oxo-GDP phosphatase activity"/>
    <property type="evidence" value="ECO:0007669"/>
    <property type="project" value="TreeGrafter"/>
</dbReference>
<keyword evidence="6" id="KW-0227">DNA damage</keyword>
<evidence type="ECO:0000256" key="1">
    <source>
        <dbReference type="ARBA" id="ARBA00001946"/>
    </source>
</evidence>
<dbReference type="Pfam" id="PF00293">
    <property type="entry name" value="NUDIX"/>
    <property type="match status" value="1"/>
</dbReference>
<sequence>MSGAIVVAGAIYSGDGRLLLAQRAYPPELAGLWELPGGKVEPGETLDQALGRELCEELDVDVRVGARLDVSVRPKPGLELIAIRARIVSGAPDATEHLDLRWVDADLLNAMDARGEIVPNDRAWIPELLADLQG</sequence>
<evidence type="ECO:0000256" key="4">
    <source>
        <dbReference type="ARBA" id="ARBA00022705"/>
    </source>
</evidence>
<evidence type="ECO:0000256" key="5">
    <source>
        <dbReference type="ARBA" id="ARBA00022723"/>
    </source>
</evidence>
<dbReference type="InterPro" id="IPR000086">
    <property type="entry name" value="NUDIX_hydrolase_dom"/>
</dbReference>
<evidence type="ECO:0000313" key="14">
    <source>
        <dbReference type="EMBL" id="WOC13390.1"/>
    </source>
</evidence>
<dbReference type="GO" id="GO:0008413">
    <property type="term" value="F:8-oxo-7,8-dihydroguanosine triphosphate pyrophosphatase activity"/>
    <property type="evidence" value="ECO:0007669"/>
    <property type="project" value="TreeGrafter"/>
</dbReference>